<accession>A0A6C0LGK2</accession>
<evidence type="ECO:0000313" key="1">
    <source>
        <dbReference type="EMBL" id="QHU28262.1"/>
    </source>
</evidence>
<organism evidence="1">
    <name type="scientific">viral metagenome</name>
    <dbReference type="NCBI Taxonomy" id="1070528"/>
    <lineage>
        <taxon>unclassified sequences</taxon>
        <taxon>metagenomes</taxon>
        <taxon>organismal metagenomes</taxon>
    </lineage>
</organism>
<protein>
    <submittedName>
        <fullName evidence="1">Uncharacterized protein</fullName>
    </submittedName>
</protein>
<sequence length="224" mass="26750">MILIIRGHIRNSFETKELYNFIKELHVIIPDLKIFIHTWNIFANNISWRDINVNELCVNNEIIYNYFDDLGYLIKNIIIDDDTKINLIGNLCGKINNGLTPIIGWKNYWYGKHKIIDYLYNINICEDEVIVNFRFDILNNSNNFNQEGIVNFIKNNSKTIFIKNIFLFDDEHHNGIDNIYIGNINTMHKLINKFFYELDDILIKNNDTIHQERLVYRINNLLFN</sequence>
<reference evidence="1" key="1">
    <citation type="journal article" date="2020" name="Nature">
        <title>Giant virus diversity and host interactions through global metagenomics.</title>
        <authorList>
            <person name="Schulz F."/>
            <person name="Roux S."/>
            <person name="Paez-Espino D."/>
            <person name="Jungbluth S."/>
            <person name="Walsh D.A."/>
            <person name="Denef V.J."/>
            <person name="McMahon K.D."/>
            <person name="Konstantinidis K.T."/>
            <person name="Eloe-Fadrosh E.A."/>
            <person name="Kyrpides N.C."/>
            <person name="Woyke T."/>
        </authorList>
    </citation>
    <scope>NUCLEOTIDE SEQUENCE</scope>
    <source>
        <strain evidence="1">GVMAG-M-3300027770-73</strain>
    </source>
</reference>
<dbReference type="EMBL" id="MN740471">
    <property type="protein sequence ID" value="QHU28262.1"/>
    <property type="molecule type" value="Genomic_DNA"/>
</dbReference>
<proteinExistence type="predicted"/>
<name>A0A6C0LGK2_9ZZZZ</name>
<dbReference type="AlphaFoldDB" id="A0A6C0LGK2"/>